<feature type="transmembrane region" description="Helical" evidence="1">
    <location>
        <begin position="93"/>
        <end position="123"/>
    </location>
</feature>
<organism evidence="2 3">
    <name type="scientific">Rhynchophorus ferrugineus</name>
    <name type="common">Red palm weevil</name>
    <name type="synonym">Curculio ferrugineus</name>
    <dbReference type="NCBI Taxonomy" id="354439"/>
    <lineage>
        <taxon>Eukaryota</taxon>
        <taxon>Metazoa</taxon>
        <taxon>Ecdysozoa</taxon>
        <taxon>Arthropoda</taxon>
        <taxon>Hexapoda</taxon>
        <taxon>Insecta</taxon>
        <taxon>Pterygota</taxon>
        <taxon>Neoptera</taxon>
        <taxon>Endopterygota</taxon>
        <taxon>Coleoptera</taxon>
        <taxon>Polyphaga</taxon>
        <taxon>Cucujiformia</taxon>
        <taxon>Curculionidae</taxon>
        <taxon>Dryophthorinae</taxon>
        <taxon>Rhynchophorus</taxon>
    </lineage>
</organism>
<protein>
    <submittedName>
        <fullName evidence="2">Uncharacterized protein</fullName>
    </submittedName>
</protein>
<dbReference type="EMBL" id="JAACXV010013076">
    <property type="protein sequence ID" value="KAF7274120.1"/>
    <property type="molecule type" value="Genomic_DNA"/>
</dbReference>
<keyword evidence="1" id="KW-1133">Transmembrane helix</keyword>
<gene>
    <name evidence="2" type="ORF">GWI33_013202</name>
</gene>
<comment type="caution">
    <text evidence="2">The sequence shown here is derived from an EMBL/GenBank/DDBJ whole genome shotgun (WGS) entry which is preliminary data.</text>
</comment>
<evidence type="ECO:0000313" key="2">
    <source>
        <dbReference type="EMBL" id="KAF7274120.1"/>
    </source>
</evidence>
<accession>A0A834IA51</accession>
<evidence type="ECO:0000256" key="1">
    <source>
        <dbReference type="SAM" id="Phobius"/>
    </source>
</evidence>
<dbReference type="Proteomes" id="UP000625711">
    <property type="component" value="Unassembled WGS sequence"/>
</dbReference>
<evidence type="ECO:0000313" key="3">
    <source>
        <dbReference type="Proteomes" id="UP000625711"/>
    </source>
</evidence>
<keyword evidence="1" id="KW-0472">Membrane</keyword>
<proteinExistence type="predicted"/>
<name>A0A834IA51_RHYFE</name>
<feature type="transmembrane region" description="Helical" evidence="1">
    <location>
        <begin position="30"/>
        <end position="53"/>
    </location>
</feature>
<keyword evidence="1" id="KW-0812">Transmembrane</keyword>
<reference evidence="2" key="1">
    <citation type="submission" date="2020-08" db="EMBL/GenBank/DDBJ databases">
        <title>Genome sequencing and assembly of the red palm weevil Rhynchophorus ferrugineus.</title>
        <authorList>
            <person name="Dias G.B."/>
            <person name="Bergman C.M."/>
            <person name="Manee M."/>
        </authorList>
    </citation>
    <scope>NUCLEOTIDE SEQUENCE</scope>
    <source>
        <strain evidence="2">AA-2017</strain>
        <tissue evidence="2">Whole larva</tissue>
    </source>
</reference>
<sequence length="173" mass="18569">MKDGSLPKPLLVGIGNFVTSFEIDEVLDDFGLVVASIIVDFTVDASEVVVILVVELPVGLDPTDIVLSVVVAASVVILSDVEVYMVVTSVVVSLVVVASVVVASIGVASMVVASVIIIIKFFLTIQTSFRDDQLRPTKNSIFFSSIFNNTNPVKGPNGTKKQKYELFKDAYEI</sequence>
<keyword evidence="3" id="KW-1185">Reference proteome</keyword>
<feature type="transmembrane region" description="Helical" evidence="1">
    <location>
        <begin position="65"/>
        <end position="87"/>
    </location>
</feature>
<dbReference type="AlphaFoldDB" id="A0A834IA51"/>